<dbReference type="NCBIfam" id="TIGR00527">
    <property type="entry name" value="gcvH"/>
    <property type="match status" value="1"/>
</dbReference>
<dbReference type="GO" id="GO:0005960">
    <property type="term" value="C:glycine cleavage complex"/>
    <property type="evidence" value="ECO:0007669"/>
    <property type="project" value="InterPro"/>
</dbReference>
<dbReference type="Gene3D" id="2.40.50.100">
    <property type="match status" value="1"/>
</dbReference>
<evidence type="ECO:0000313" key="7">
    <source>
        <dbReference type="Proteomes" id="UP000607397"/>
    </source>
</evidence>
<sequence length="129" mass="14187">MSFEYPEDLRYLDSHEYVRLEGEIATLGISAFALDQLGDIVFVDLPSEGDVVTQGEVFGNIESVKAVEDLYSPVTGTVVEVNTPLADNPEQLVEDPYGEGWLLKVRVAESLSLDDTLSATEYQLQVDGE</sequence>
<evidence type="ECO:0000313" key="6">
    <source>
        <dbReference type="EMBL" id="NCJ07216.1"/>
    </source>
</evidence>
<dbReference type="InterPro" id="IPR003016">
    <property type="entry name" value="2-oxoA_DH_lipoyl-BS"/>
</dbReference>
<dbReference type="GO" id="GO:0009249">
    <property type="term" value="P:protein lipoylation"/>
    <property type="evidence" value="ECO:0007669"/>
    <property type="project" value="TreeGrafter"/>
</dbReference>
<dbReference type="EMBL" id="WVIC01000022">
    <property type="protein sequence ID" value="NCJ07216.1"/>
    <property type="molecule type" value="Genomic_DNA"/>
</dbReference>
<organism evidence="6 7">
    <name type="scientific">Petrachloros mirabilis ULC683</name>
    <dbReference type="NCBI Taxonomy" id="2781853"/>
    <lineage>
        <taxon>Bacteria</taxon>
        <taxon>Bacillati</taxon>
        <taxon>Cyanobacteriota</taxon>
        <taxon>Cyanophyceae</taxon>
        <taxon>Synechococcales</taxon>
        <taxon>Petrachlorosaceae</taxon>
        <taxon>Petrachloros</taxon>
        <taxon>Petrachloros mirabilis</taxon>
    </lineage>
</organism>
<gene>
    <name evidence="3 6" type="primary">gcvH</name>
    <name evidence="6" type="ORF">GS597_12010</name>
</gene>
<dbReference type="GO" id="GO:0019464">
    <property type="term" value="P:glycine decarboxylation via glycine cleavage system"/>
    <property type="evidence" value="ECO:0007669"/>
    <property type="project" value="UniProtKB-UniRule"/>
</dbReference>
<dbReference type="PROSITE" id="PS00189">
    <property type="entry name" value="LIPOYL"/>
    <property type="match status" value="1"/>
</dbReference>
<comment type="cofactor">
    <cofactor evidence="3">
        <name>(R)-lipoate</name>
        <dbReference type="ChEBI" id="CHEBI:83088"/>
    </cofactor>
    <text evidence="3">Binds 1 lipoyl cofactor covalently.</text>
</comment>
<dbReference type="Pfam" id="PF01597">
    <property type="entry name" value="GCV_H"/>
    <property type="match status" value="1"/>
</dbReference>
<comment type="subunit">
    <text evidence="3">The glycine cleavage system is composed of four proteins: P, T, L and H.</text>
</comment>
<dbReference type="PANTHER" id="PTHR11715:SF3">
    <property type="entry name" value="GLYCINE CLEAVAGE SYSTEM H PROTEIN-RELATED"/>
    <property type="match status" value="1"/>
</dbReference>
<evidence type="ECO:0000259" key="5">
    <source>
        <dbReference type="PROSITE" id="PS50968"/>
    </source>
</evidence>
<dbReference type="PROSITE" id="PS50968">
    <property type="entry name" value="BIOTINYL_LIPOYL"/>
    <property type="match status" value="1"/>
</dbReference>
<comment type="function">
    <text evidence="3">The glycine cleavage system catalyzes the degradation of glycine. The H protein shuttles the methylamine group of glycine from the P protein to the T protein.</text>
</comment>
<dbReference type="PANTHER" id="PTHR11715">
    <property type="entry name" value="GLYCINE CLEAVAGE SYSTEM H PROTEIN"/>
    <property type="match status" value="1"/>
</dbReference>
<accession>A0A8K1ZZY8</accession>
<comment type="caution">
    <text evidence="6">The sequence shown here is derived from an EMBL/GenBank/DDBJ whole genome shotgun (WGS) entry which is preliminary data.</text>
</comment>
<dbReference type="Proteomes" id="UP000607397">
    <property type="component" value="Unassembled WGS sequence"/>
</dbReference>
<dbReference type="NCBIfam" id="NF002270">
    <property type="entry name" value="PRK01202.1"/>
    <property type="match status" value="1"/>
</dbReference>
<dbReference type="RefSeq" id="WP_161825688.1">
    <property type="nucleotide sequence ID" value="NZ_WVIC01000022.1"/>
</dbReference>
<name>A0A8K1ZZY8_9CYAN</name>
<dbReference type="InterPro" id="IPR011053">
    <property type="entry name" value="Single_hybrid_motif"/>
</dbReference>
<dbReference type="GO" id="GO:0005829">
    <property type="term" value="C:cytosol"/>
    <property type="evidence" value="ECO:0007669"/>
    <property type="project" value="TreeGrafter"/>
</dbReference>
<keyword evidence="2 3" id="KW-0450">Lipoyl</keyword>
<dbReference type="AlphaFoldDB" id="A0A8K1ZZY8"/>
<reference evidence="6" key="1">
    <citation type="submission" date="2019-12" db="EMBL/GenBank/DDBJ databases">
        <title>High-Quality draft genome sequences of three cyanobacteria isolated from the limestone walls of the Old Cathedral of Coimbra.</title>
        <authorList>
            <person name="Tiago I."/>
            <person name="Soares F."/>
            <person name="Portugal A."/>
        </authorList>
    </citation>
    <scope>NUCLEOTIDE SEQUENCE [LARGE SCALE GENOMIC DNA]</scope>
    <source>
        <strain evidence="6">C</strain>
    </source>
</reference>
<protein>
    <recommendedName>
        <fullName evidence="3">Glycine cleavage system H protein</fullName>
    </recommendedName>
</protein>
<evidence type="ECO:0000256" key="3">
    <source>
        <dbReference type="HAMAP-Rule" id="MF_00272"/>
    </source>
</evidence>
<comment type="similarity">
    <text evidence="1 3">Belongs to the GcvH family.</text>
</comment>
<dbReference type="HAMAP" id="MF_00272">
    <property type="entry name" value="GcvH"/>
    <property type="match status" value="1"/>
</dbReference>
<feature type="modified residue" description="N6-lipoyllysine" evidence="3 4">
    <location>
        <position position="65"/>
    </location>
</feature>
<dbReference type="InterPro" id="IPR017453">
    <property type="entry name" value="GCV_H_sub"/>
</dbReference>
<proteinExistence type="inferred from homology"/>
<dbReference type="InterPro" id="IPR033753">
    <property type="entry name" value="GCV_H/Fam206"/>
</dbReference>
<dbReference type="CDD" id="cd06848">
    <property type="entry name" value="GCS_H"/>
    <property type="match status" value="1"/>
</dbReference>
<dbReference type="SUPFAM" id="SSF51230">
    <property type="entry name" value="Single hybrid motif"/>
    <property type="match status" value="1"/>
</dbReference>
<dbReference type="InterPro" id="IPR002930">
    <property type="entry name" value="GCV_H"/>
</dbReference>
<evidence type="ECO:0000256" key="2">
    <source>
        <dbReference type="ARBA" id="ARBA00022823"/>
    </source>
</evidence>
<keyword evidence="7" id="KW-1185">Reference proteome</keyword>
<evidence type="ECO:0000256" key="4">
    <source>
        <dbReference type="PIRSR" id="PIRSR617453-50"/>
    </source>
</evidence>
<evidence type="ECO:0000256" key="1">
    <source>
        <dbReference type="ARBA" id="ARBA00009249"/>
    </source>
</evidence>
<dbReference type="InterPro" id="IPR000089">
    <property type="entry name" value="Biotin_lipoyl"/>
</dbReference>
<feature type="domain" description="Lipoyl-binding" evidence="5">
    <location>
        <begin position="24"/>
        <end position="106"/>
    </location>
</feature>